<feature type="region of interest" description="Disordered" evidence="3">
    <location>
        <begin position="489"/>
        <end position="525"/>
    </location>
</feature>
<protein>
    <submittedName>
        <fullName evidence="5">Forkhead transcription factor</fullName>
    </submittedName>
</protein>
<dbReference type="Proteomes" id="UP001320245">
    <property type="component" value="Unassembled WGS sequence"/>
</dbReference>
<feature type="region of interest" description="Disordered" evidence="3">
    <location>
        <begin position="579"/>
        <end position="647"/>
    </location>
</feature>
<dbReference type="CDD" id="cd00059">
    <property type="entry name" value="FH_FOX"/>
    <property type="match status" value="1"/>
</dbReference>
<proteinExistence type="predicted"/>
<organism evidence="5 6">
    <name type="scientific">Cytospora paraplurivora</name>
    <dbReference type="NCBI Taxonomy" id="2898453"/>
    <lineage>
        <taxon>Eukaryota</taxon>
        <taxon>Fungi</taxon>
        <taxon>Dikarya</taxon>
        <taxon>Ascomycota</taxon>
        <taxon>Pezizomycotina</taxon>
        <taxon>Sordariomycetes</taxon>
        <taxon>Sordariomycetidae</taxon>
        <taxon>Diaporthales</taxon>
        <taxon>Cytosporaceae</taxon>
        <taxon>Cytospora</taxon>
    </lineage>
</organism>
<dbReference type="EMBL" id="JAJSPL020000039">
    <property type="protein sequence ID" value="KAK7735302.1"/>
    <property type="molecule type" value="Genomic_DNA"/>
</dbReference>
<dbReference type="PRINTS" id="PR00053">
    <property type="entry name" value="FORKHEAD"/>
</dbReference>
<keyword evidence="6" id="KW-1185">Reference proteome</keyword>
<evidence type="ECO:0000313" key="6">
    <source>
        <dbReference type="Proteomes" id="UP001320245"/>
    </source>
</evidence>
<feature type="compositionally biased region" description="Low complexity" evidence="3">
    <location>
        <begin position="210"/>
        <end position="221"/>
    </location>
</feature>
<dbReference type="AlphaFoldDB" id="A0AAN9U0B9"/>
<evidence type="ECO:0000256" key="3">
    <source>
        <dbReference type="SAM" id="MobiDB-lite"/>
    </source>
</evidence>
<keyword evidence="1 2" id="KW-0238">DNA-binding</keyword>
<reference evidence="5 6" key="1">
    <citation type="journal article" date="2023" name="PLoS ONE">
        <title>Cytospora paraplurivora sp. nov. isolated from orchards with fruit tree decline syndrome in Ontario, Canada.</title>
        <authorList>
            <person name="Ilyukhin E."/>
            <person name="Nguyen H.D.T."/>
            <person name="Castle A.J."/>
            <person name="Ellouze W."/>
        </authorList>
    </citation>
    <scope>NUCLEOTIDE SEQUENCE [LARGE SCALE GENOMIC DNA]</scope>
    <source>
        <strain evidence="5 6">FDS-564</strain>
    </source>
</reference>
<comment type="caution">
    <text evidence="5">The sequence shown here is derived from an EMBL/GenBank/DDBJ whole genome shotgun (WGS) entry which is preliminary data.</text>
</comment>
<dbReference type="GO" id="GO:0005634">
    <property type="term" value="C:nucleus"/>
    <property type="evidence" value="ECO:0007669"/>
    <property type="project" value="UniProtKB-SubCell"/>
</dbReference>
<dbReference type="Pfam" id="PF00250">
    <property type="entry name" value="Forkhead"/>
    <property type="match status" value="1"/>
</dbReference>
<dbReference type="GO" id="GO:0000978">
    <property type="term" value="F:RNA polymerase II cis-regulatory region sequence-specific DNA binding"/>
    <property type="evidence" value="ECO:0007669"/>
    <property type="project" value="TreeGrafter"/>
</dbReference>
<dbReference type="InterPro" id="IPR050211">
    <property type="entry name" value="FOX_domain-containing"/>
</dbReference>
<feature type="compositionally biased region" description="Polar residues" evidence="3">
    <location>
        <begin position="611"/>
        <end position="627"/>
    </location>
</feature>
<dbReference type="InterPro" id="IPR001766">
    <property type="entry name" value="Fork_head_dom"/>
</dbReference>
<dbReference type="GO" id="GO:0000981">
    <property type="term" value="F:DNA-binding transcription factor activity, RNA polymerase II-specific"/>
    <property type="evidence" value="ECO:0007669"/>
    <property type="project" value="TreeGrafter"/>
</dbReference>
<feature type="region of interest" description="Disordered" evidence="3">
    <location>
        <begin position="1"/>
        <end position="72"/>
    </location>
</feature>
<evidence type="ECO:0000313" key="5">
    <source>
        <dbReference type="EMBL" id="KAK7735302.1"/>
    </source>
</evidence>
<feature type="DNA-binding region" description="Fork-head" evidence="2">
    <location>
        <begin position="300"/>
        <end position="386"/>
    </location>
</feature>
<feature type="compositionally biased region" description="Polar residues" evidence="3">
    <location>
        <begin position="25"/>
        <end position="37"/>
    </location>
</feature>
<gene>
    <name evidence="5" type="primary">HCM1</name>
    <name evidence="5" type="ORF">SLS53_007533</name>
</gene>
<dbReference type="SMART" id="SM00339">
    <property type="entry name" value="FH"/>
    <property type="match status" value="1"/>
</dbReference>
<dbReference type="PANTHER" id="PTHR11829:SF343">
    <property type="entry name" value="FORK-HEAD DOMAIN-CONTAINING PROTEIN"/>
    <property type="match status" value="1"/>
</dbReference>
<dbReference type="PROSITE" id="PS50039">
    <property type="entry name" value="FORK_HEAD_3"/>
    <property type="match status" value="1"/>
</dbReference>
<dbReference type="InterPro" id="IPR036390">
    <property type="entry name" value="WH_DNA-bd_sf"/>
</dbReference>
<dbReference type="SUPFAM" id="SSF46785">
    <property type="entry name" value="Winged helix' DNA-binding domain"/>
    <property type="match status" value="1"/>
</dbReference>
<dbReference type="PANTHER" id="PTHR11829">
    <property type="entry name" value="FORKHEAD BOX PROTEIN"/>
    <property type="match status" value="1"/>
</dbReference>
<evidence type="ECO:0000259" key="4">
    <source>
        <dbReference type="PROSITE" id="PS50039"/>
    </source>
</evidence>
<feature type="compositionally biased region" description="Low complexity" evidence="3">
    <location>
        <begin position="489"/>
        <end position="498"/>
    </location>
</feature>
<dbReference type="InterPro" id="IPR036388">
    <property type="entry name" value="WH-like_DNA-bd_sf"/>
</dbReference>
<feature type="domain" description="Fork-head" evidence="4">
    <location>
        <begin position="300"/>
        <end position="386"/>
    </location>
</feature>
<name>A0AAN9U0B9_9PEZI</name>
<feature type="compositionally biased region" description="Basic and acidic residues" evidence="3">
    <location>
        <begin position="269"/>
        <end position="279"/>
    </location>
</feature>
<evidence type="ECO:0000256" key="2">
    <source>
        <dbReference type="PROSITE-ProRule" id="PRU00089"/>
    </source>
</evidence>
<evidence type="ECO:0000256" key="1">
    <source>
        <dbReference type="ARBA" id="ARBA00023125"/>
    </source>
</evidence>
<accession>A0AAN9U0B9</accession>
<sequence length="832" mass="90589">MVHNPRYGDGVANTSRPQFARAHAQSFTAGSNPNSAPMPNISGPRRRSQPAASSSHKKSYSPEPEPSFDLMSSSAPSVFNDLSYQMPNLPYDHQQASLSIAPAASTYIMTGLPAASFPDSFDSSSEQYLARGISAFDPAPSSFIATDFAAIGGSDTSFSRPALASASAQLNSPFTSNGPILAPPVSASHAPTTDSMHKNSPRTPRKMIRPKSAAAAAARNPPLLPAPAGPKTPSRPLGQRDPNARAAKRQLPDSPSLEFTSPRKAPKRPKTDESSRQREQVPIPDAESFPAVDAGEENNKPPYTYAQMIALAIWKAPSRRRTLSQIYDFIRKTWCYYQKDDTWENSIRHNLSLHKKFFEKQARAKDDPGKGNYWLIIPGNERELLDVYLKERSGAETAMIGKNLSVASTTRPEPSPLPTALSQSIQEPMLPPQLPNFHAHVPPTPTMPPPVHVQPELSSDATIPASDLAFDETELTTEHQQDFSALDAALSSSPPSISGHDPVPSDTPTRARRIGGSSGRTSGKRKRYSMVDSGYMTGLESSILRYGQQRAPVFSSEADIHHFQGGGRAEDAIRKLRASSPISPSKARPRLPPPSSSPVGKESPLRYRASPSKQLMLTKTPANSKKSQLMAAPSLPPPKTTSKYNTSPIRQHDKLRANVREMLETPQCIRDYNSKYSGRRDKAAFAIWEDDTSGPELESPLANSAGRMLDEILSEKRNQKTPAASPFKSISPIKSFPLFPPVDENAVWNVETPSKPLSSPSKYLPSGSKISNYDAENWIITEEVNSLDTTKDLAHFGSDDSDALDLTQTFRGIGELPTSLEAYGPATLHRFG</sequence>
<keyword evidence="2" id="KW-0539">Nucleus</keyword>
<comment type="subcellular location">
    <subcellularLocation>
        <location evidence="2">Nucleus</location>
    </subcellularLocation>
</comment>
<feature type="region of interest" description="Disordered" evidence="3">
    <location>
        <begin position="175"/>
        <end position="299"/>
    </location>
</feature>
<feature type="compositionally biased region" description="Basic residues" evidence="3">
    <location>
        <begin position="199"/>
        <end position="209"/>
    </location>
</feature>
<dbReference type="Gene3D" id="1.10.10.10">
    <property type="entry name" value="Winged helix-like DNA-binding domain superfamily/Winged helix DNA-binding domain"/>
    <property type="match status" value="1"/>
</dbReference>